<feature type="chain" id="PRO_5009520398" description="EfeO-type cupredoxin-like domain-containing protein" evidence="2">
    <location>
        <begin position="25"/>
        <end position="135"/>
    </location>
</feature>
<feature type="compositionally biased region" description="Low complexity" evidence="1">
    <location>
        <begin position="21"/>
        <end position="45"/>
    </location>
</feature>
<comment type="caution">
    <text evidence="4">The sequence shown here is derived from an EMBL/GenBank/DDBJ whole genome shotgun (WGS) entry which is preliminary data.</text>
</comment>
<evidence type="ECO:0000259" key="3">
    <source>
        <dbReference type="Pfam" id="PF13473"/>
    </source>
</evidence>
<dbReference type="Pfam" id="PF13473">
    <property type="entry name" value="Cupredoxin_1"/>
    <property type="match status" value="1"/>
</dbReference>
<dbReference type="AlphaFoldDB" id="A0A1F5PJP8"/>
<dbReference type="InterPro" id="IPR008972">
    <property type="entry name" value="Cupredoxin"/>
</dbReference>
<organism evidence="4 5">
    <name type="scientific">Candidatus Doudnabacteria bacterium RIFCSPHIGHO2_12_FULL_48_16</name>
    <dbReference type="NCBI Taxonomy" id="1817838"/>
    <lineage>
        <taxon>Bacteria</taxon>
        <taxon>Candidatus Doudnaibacteriota</taxon>
    </lineage>
</organism>
<evidence type="ECO:0000256" key="2">
    <source>
        <dbReference type="SAM" id="SignalP"/>
    </source>
</evidence>
<keyword evidence="2" id="KW-0732">Signal</keyword>
<dbReference type="Gene3D" id="2.60.40.420">
    <property type="entry name" value="Cupredoxins - blue copper proteins"/>
    <property type="match status" value="1"/>
</dbReference>
<reference evidence="4 5" key="1">
    <citation type="journal article" date="2016" name="Nat. Commun.">
        <title>Thousands of microbial genomes shed light on interconnected biogeochemical processes in an aquifer system.</title>
        <authorList>
            <person name="Anantharaman K."/>
            <person name="Brown C.T."/>
            <person name="Hug L.A."/>
            <person name="Sharon I."/>
            <person name="Castelle C.J."/>
            <person name="Probst A.J."/>
            <person name="Thomas B.C."/>
            <person name="Singh A."/>
            <person name="Wilkins M.J."/>
            <person name="Karaoz U."/>
            <person name="Brodie E.L."/>
            <person name="Williams K.H."/>
            <person name="Hubbard S.S."/>
            <person name="Banfield J.F."/>
        </authorList>
    </citation>
    <scope>NUCLEOTIDE SEQUENCE [LARGE SCALE GENOMIC DNA]</scope>
</reference>
<proteinExistence type="predicted"/>
<gene>
    <name evidence="4" type="ORF">A3E29_02850</name>
</gene>
<feature type="signal peptide" evidence="2">
    <location>
        <begin position="1"/>
        <end position="24"/>
    </location>
</feature>
<dbReference type="InterPro" id="IPR052721">
    <property type="entry name" value="ET_Amicyanin"/>
</dbReference>
<dbReference type="SUPFAM" id="SSF49503">
    <property type="entry name" value="Cupredoxins"/>
    <property type="match status" value="1"/>
</dbReference>
<sequence length="135" mass="14605">MRKLAILFLGLALLAAACNKSQPAANPNPPSSQDNNQNQAAPAAPKTYEINMAAGFNPATLTIKKGDLVKFVNTDSKPHWPASAPHPTHTDYPEFDSKRAIAPGETWSFTFGKVGSWKFHDHLNSSSFGKITVTE</sequence>
<name>A0A1F5PJP8_9BACT</name>
<dbReference type="PANTHER" id="PTHR36507">
    <property type="entry name" value="BLL1555 PROTEIN"/>
    <property type="match status" value="1"/>
</dbReference>
<dbReference type="PROSITE" id="PS51257">
    <property type="entry name" value="PROKAR_LIPOPROTEIN"/>
    <property type="match status" value="1"/>
</dbReference>
<protein>
    <recommendedName>
        <fullName evidence="3">EfeO-type cupredoxin-like domain-containing protein</fullName>
    </recommendedName>
</protein>
<dbReference type="PANTHER" id="PTHR36507:SF1">
    <property type="entry name" value="BLL1555 PROTEIN"/>
    <property type="match status" value="1"/>
</dbReference>
<dbReference type="InterPro" id="IPR028096">
    <property type="entry name" value="EfeO_Cupredoxin"/>
</dbReference>
<accession>A0A1F5PJP8</accession>
<feature type="region of interest" description="Disordered" evidence="1">
    <location>
        <begin position="21"/>
        <end position="46"/>
    </location>
</feature>
<evidence type="ECO:0000256" key="1">
    <source>
        <dbReference type="SAM" id="MobiDB-lite"/>
    </source>
</evidence>
<evidence type="ECO:0000313" key="5">
    <source>
        <dbReference type="Proteomes" id="UP000177682"/>
    </source>
</evidence>
<dbReference type="EMBL" id="MFEY01000007">
    <property type="protein sequence ID" value="OGE90024.1"/>
    <property type="molecule type" value="Genomic_DNA"/>
</dbReference>
<dbReference type="Proteomes" id="UP000177682">
    <property type="component" value="Unassembled WGS sequence"/>
</dbReference>
<feature type="domain" description="EfeO-type cupredoxin-like" evidence="3">
    <location>
        <begin position="39"/>
        <end position="133"/>
    </location>
</feature>
<evidence type="ECO:0000313" key="4">
    <source>
        <dbReference type="EMBL" id="OGE90024.1"/>
    </source>
</evidence>